<accession>A0A238UAY1</accession>
<dbReference type="Proteomes" id="UP000215214">
    <property type="component" value="Chromosome TJEJU"/>
</dbReference>
<dbReference type="AlphaFoldDB" id="A0A238UAY1"/>
<protein>
    <submittedName>
        <fullName evidence="1">Por secretion system protein PorQ</fullName>
    </submittedName>
</protein>
<dbReference type="NCBIfam" id="NF033709">
    <property type="entry name" value="PorV_fam"/>
    <property type="match status" value="1"/>
</dbReference>
<dbReference type="EMBL" id="LT899436">
    <property type="protein sequence ID" value="SNR16331.1"/>
    <property type="molecule type" value="Genomic_DNA"/>
</dbReference>
<dbReference type="OrthoDB" id="9809953at2"/>
<dbReference type="KEGG" id="tje:TJEJU_2651"/>
<keyword evidence="2" id="KW-1185">Reference proteome</keyword>
<dbReference type="RefSeq" id="WP_095072787.1">
    <property type="nucleotide sequence ID" value="NZ_LT899436.1"/>
</dbReference>
<sequence length="348" mass="38844">MLKHFIVISLFITNICYCQVGGTSVFSFLNTTTNARQAALGGKVLTLVDDVDQPTWNPAVINLDLDRKLSVNYTSYLADISVGSISYAHRFSRYSQTVHGNITYVNYGTLIQADTEGNETGTFGASDIALSFGYAYRIPNTDIYLGANLRFINSSIANFSSFGISGDIGATYYNDKKPYIFSLVLRNIGTQITSFNGEKEKLPFEIALGASYLLENVPIRWYLTADNLQKWNISVANPSNQTSDLDGNITNEDISFIDNLFRHFSIGAELFPKRAVNLRVGYNFRRGKELQLQNIRSFGGISFGFGLRMNKVKLNYAYSRFHTASNVSTFGIAVDLNRGKPSKYDTKY</sequence>
<gene>
    <name evidence="1" type="primary">porQ</name>
    <name evidence="1" type="ORF">TJEJU_2651</name>
</gene>
<evidence type="ECO:0000313" key="1">
    <source>
        <dbReference type="EMBL" id="SNR16331.1"/>
    </source>
</evidence>
<proteinExistence type="predicted"/>
<evidence type="ECO:0000313" key="2">
    <source>
        <dbReference type="Proteomes" id="UP000215214"/>
    </source>
</evidence>
<dbReference type="NCBIfam" id="NF033711">
    <property type="entry name" value="T9SS_PorQ"/>
    <property type="match status" value="1"/>
</dbReference>
<name>A0A238UAY1_9FLAO</name>
<reference evidence="1 2" key="1">
    <citation type="submission" date="2017-07" db="EMBL/GenBank/DDBJ databases">
        <authorList>
            <person name="Sun Z.S."/>
            <person name="Albrecht U."/>
            <person name="Echele G."/>
            <person name="Lee C.C."/>
        </authorList>
    </citation>
    <scope>NUCLEOTIDE SEQUENCE [LARGE SCALE GENOMIC DNA]</scope>
    <source>
        <strain evidence="2">type strain: KCTC 22618</strain>
    </source>
</reference>
<organism evidence="1 2">
    <name type="scientific">Tenacibaculum jejuense</name>
    <dbReference type="NCBI Taxonomy" id="584609"/>
    <lineage>
        <taxon>Bacteria</taxon>
        <taxon>Pseudomonadati</taxon>
        <taxon>Bacteroidota</taxon>
        <taxon>Flavobacteriia</taxon>
        <taxon>Flavobacteriales</taxon>
        <taxon>Flavobacteriaceae</taxon>
        <taxon>Tenacibaculum</taxon>
    </lineage>
</organism>